<comment type="caution">
    <text evidence="2">The sequence shown here is derived from an EMBL/GenBank/DDBJ whole genome shotgun (WGS) entry which is preliminary data.</text>
</comment>
<protein>
    <submittedName>
        <fullName evidence="2">Extracellular solute-binding protein</fullName>
    </submittedName>
</protein>
<dbReference type="PIRSF" id="PIRSF002825">
    <property type="entry name" value="CfbpA"/>
    <property type="match status" value="1"/>
</dbReference>
<dbReference type="SUPFAM" id="SSF53850">
    <property type="entry name" value="Periplasmic binding protein-like II"/>
    <property type="match status" value="1"/>
</dbReference>
<sequence length="360" mass="39044">MFNRRTYLQGTALAGTALTLAACGLDDGGGGDGGDGSDGGGEGGAVPFTIYTARDSELAEKVVEDFETAHPEWEGMATILTLGAQEALERVRAESSNPQGDIWWGGTRQQLSQGAADGVLAPAPQEVIDAVPEDYRDPEGLWVGEMLLAELFMINTEMISGDEIPADWDDLLDEQYAGDIVIRDVEASGTMRAIYCAMIDRIYDEEDSAEPGYEWLLDLDANTAAYAANPTDMYQRVSRQEAALSLWNLQDIMLQKNGDFPMFDAVVPTSGAPMLVDGLAKIADGPGGAGADAFISYLMSTEVQTAMAEEYYQIPAIELDEEPAWLAELGLEEMELDWDRIAENEDEWIGHWASSIKDNG</sequence>
<reference evidence="2" key="2">
    <citation type="submission" date="2021-04" db="EMBL/GenBank/DDBJ databases">
        <authorList>
            <person name="Gilroy R."/>
        </authorList>
    </citation>
    <scope>NUCLEOTIDE SEQUENCE</scope>
    <source>
        <strain evidence="2">ChiHjej13B12-24818</strain>
    </source>
</reference>
<dbReference type="Pfam" id="PF13343">
    <property type="entry name" value="SBP_bac_6"/>
    <property type="match status" value="1"/>
</dbReference>
<dbReference type="Proteomes" id="UP000823823">
    <property type="component" value="Unassembled WGS sequence"/>
</dbReference>
<proteinExistence type="predicted"/>
<dbReference type="PANTHER" id="PTHR30006:SF24">
    <property type="entry name" value="SLL0237 PROTEIN"/>
    <property type="match status" value="1"/>
</dbReference>
<dbReference type="AlphaFoldDB" id="A0A9D2LET3"/>
<dbReference type="PROSITE" id="PS51257">
    <property type="entry name" value="PROKAR_LIPOPROTEIN"/>
    <property type="match status" value="1"/>
</dbReference>
<evidence type="ECO:0000313" key="3">
    <source>
        <dbReference type="Proteomes" id="UP000823823"/>
    </source>
</evidence>
<gene>
    <name evidence="2" type="ORF">H9786_11660</name>
</gene>
<organism evidence="2 3">
    <name type="scientific">Candidatus Brachybacterium merdavium</name>
    <dbReference type="NCBI Taxonomy" id="2838513"/>
    <lineage>
        <taxon>Bacteria</taxon>
        <taxon>Bacillati</taxon>
        <taxon>Actinomycetota</taxon>
        <taxon>Actinomycetes</taxon>
        <taxon>Micrococcales</taxon>
        <taxon>Dermabacteraceae</taxon>
        <taxon>Brachybacterium</taxon>
    </lineage>
</organism>
<evidence type="ECO:0000313" key="2">
    <source>
        <dbReference type="EMBL" id="HJB11163.1"/>
    </source>
</evidence>
<keyword evidence="1" id="KW-0732">Signal</keyword>
<accession>A0A9D2LET3</accession>
<reference evidence="2" key="1">
    <citation type="journal article" date="2021" name="PeerJ">
        <title>Extensive microbial diversity within the chicken gut microbiome revealed by metagenomics and culture.</title>
        <authorList>
            <person name="Gilroy R."/>
            <person name="Ravi A."/>
            <person name="Getino M."/>
            <person name="Pursley I."/>
            <person name="Horton D.L."/>
            <person name="Alikhan N.F."/>
            <person name="Baker D."/>
            <person name="Gharbi K."/>
            <person name="Hall N."/>
            <person name="Watson M."/>
            <person name="Adriaenssens E.M."/>
            <person name="Foster-Nyarko E."/>
            <person name="Jarju S."/>
            <person name="Secka A."/>
            <person name="Antonio M."/>
            <person name="Oren A."/>
            <person name="Chaudhuri R.R."/>
            <person name="La Ragione R."/>
            <person name="Hildebrand F."/>
            <person name="Pallen M.J."/>
        </authorList>
    </citation>
    <scope>NUCLEOTIDE SEQUENCE</scope>
    <source>
        <strain evidence="2">ChiHjej13B12-24818</strain>
    </source>
</reference>
<dbReference type="PANTHER" id="PTHR30006">
    <property type="entry name" value="THIAMINE-BINDING PERIPLASMIC PROTEIN-RELATED"/>
    <property type="match status" value="1"/>
</dbReference>
<evidence type="ECO:0000256" key="1">
    <source>
        <dbReference type="ARBA" id="ARBA00022729"/>
    </source>
</evidence>
<dbReference type="Gene3D" id="3.40.190.10">
    <property type="entry name" value="Periplasmic binding protein-like II"/>
    <property type="match status" value="2"/>
</dbReference>
<dbReference type="EMBL" id="DWZH01000090">
    <property type="protein sequence ID" value="HJB11163.1"/>
    <property type="molecule type" value="Genomic_DNA"/>
</dbReference>
<dbReference type="InterPro" id="IPR026045">
    <property type="entry name" value="Ferric-bd"/>
</dbReference>
<name>A0A9D2LET3_9MICO</name>